<dbReference type="Proteomes" id="UP001166251">
    <property type="component" value="Unassembled WGS sequence"/>
</dbReference>
<dbReference type="GO" id="GO:0016757">
    <property type="term" value="F:glycosyltransferase activity"/>
    <property type="evidence" value="ECO:0007669"/>
    <property type="project" value="UniProtKB-KW"/>
</dbReference>
<proteinExistence type="predicted"/>
<dbReference type="PANTHER" id="PTHR46401:SF2">
    <property type="entry name" value="GLYCOSYLTRANSFERASE WBBK-RELATED"/>
    <property type="match status" value="1"/>
</dbReference>
<keyword evidence="4" id="KW-1185">Reference proteome</keyword>
<name>A0ABS7EGZ4_9GAMM</name>
<dbReference type="PANTHER" id="PTHR46401">
    <property type="entry name" value="GLYCOSYLTRANSFERASE WBBK-RELATED"/>
    <property type="match status" value="1"/>
</dbReference>
<evidence type="ECO:0000256" key="1">
    <source>
        <dbReference type="ARBA" id="ARBA00022679"/>
    </source>
</evidence>
<gene>
    <name evidence="3" type="ORF">K0504_11245</name>
</gene>
<accession>A0ABS7EGZ4</accession>
<evidence type="ECO:0000313" key="4">
    <source>
        <dbReference type="Proteomes" id="UP001166251"/>
    </source>
</evidence>
<dbReference type="RefSeq" id="WP_220104295.1">
    <property type="nucleotide sequence ID" value="NZ_JAHZSS010000013.1"/>
</dbReference>
<organism evidence="3 4">
    <name type="scientific">Neiella holothuriorum</name>
    <dbReference type="NCBI Taxonomy" id="2870530"/>
    <lineage>
        <taxon>Bacteria</taxon>
        <taxon>Pseudomonadati</taxon>
        <taxon>Pseudomonadota</taxon>
        <taxon>Gammaproteobacteria</taxon>
        <taxon>Alteromonadales</taxon>
        <taxon>Echinimonadaceae</taxon>
        <taxon>Neiella</taxon>
    </lineage>
</organism>
<keyword evidence="1 3" id="KW-0808">Transferase</keyword>
<feature type="domain" description="Glycosyl transferase family 1" evidence="2">
    <location>
        <begin position="161"/>
        <end position="313"/>
    </location>
</feature>
<evidence type="ECO:0000259" key="2">
    <source>
        <dbReference type="Pfam" id="PF00534"/>
    </source>
</evidence>
<dbReference type="SUPFAM" id="SSF53756">
    <property type="entry name" value="UDP-Glycosyltransferase/glycogen phosphorylase"/>
    <property type="match status" value="1"/>
</dbReference>
<dbReference type="EC" id="2.4.-.-" evidence="3"/>
<sequence>MKRLIAFPKAGAYTSPLYEVLSKKGVEVLSGQWSLSWLLSQCRRGDTIHIHWPSFIYQANGKSTVKALVGLIKYSFSLILLRLKGVVIFWTAHNLLPHERCESAWIDFWARKLTIWLSGTIFVHGRNAQKVLNSNFPSSRTKCVSIPHGHWIDYYGPKVDKRSAQERLNLPEDKFTLLMFGQLRPYKNIRFLMDSISVAEHSDVQLLIAGKFKESDYEAQISEAAEKNPNIRLDARFISDEEVPTYLAASDLMLMPYSEILTSGTAMLAISYGLPVASIKAGFLLDVITEETGLFLEEISQAELIRVINQAQSMDWAAEAILTHAKTFSFDEAGQQTYQALIGDHYSKKP</sequence>
<protein>
    <submittedName>
        <fullName evidence="3">Glycosyltransferase</fullName>
        <ecNumber evidence="3">2.4.-.-</ecNumber>
    </submittedName>
</protein>
<reference evidence="3" key="1">
    <citation type="submission" date="2021-07" db="EMBL/GenBank/DDBJ databases">
        <title>Neiella marina sp. nov., isolated from the intestinal content of sea cucumber Apostichopus japonicus.</title>
        <authorList>
            <person name="Bai X."/>
        </authorList>
    </citation>
    <scope>NUCLEOTIDE SEQUENCE</scope>
    <source>
        <strain evidence="3">126</strain>
    </source>
</reference>
<evidence type="ECO:0000313" key="3">
    <source>
        <dbReference type="EMBL" id="MBW8191613.1"/>
    </source>
</evidence>
<dbReference type="Gene3D" id="3.40.50.2000">
    <property type="entry name" value="Glycogen Phosphorylase B"/>
    <property type="match status" value="1"/>
</dbReference>
<keyword evidence="3" id="KW-0328">Glycosyltransferase</keyword>
<dbReference type="EMBL" id="JAHZSS010000013">
    <property type="protein sequence ID" value="MBW8191613.1"/>
    <property type="molecule type" value="Genomic_DNA"/>
</dbReference>
<dbReference type="Pfam" id="PF00534">
    <property type="entry name" value="Glycos_transf_1"/>
    <property type="match status" value="1"/>
</dbReference>
<comment type="caution">
    <text evidence="3">The sequence shown here is derived from an EMBL/GenBank/DDBJ whole genome shotgun (WGS) entry which is preliminary data.</text>
</comment>
<dbReference type="InterPro" id="IPR001296">
    <property type="entry name" value="Glyco_trans_1"/>
</dbReference>